<sequence length="210" mass="22502">MGRCFPFLNSTAVAPPRLLGDGINIYSVLGMQVDRMTLGQCLTLTGPDLSWVGPTAGQHYSALRPRSRMLSLSVRAGGVPRHACPGQAFDTHSGVEIKGVLQQGSPKGRAGARMPTPPPTAGFKAAIDRALETVSVETCISHHLGGGCTIAALLTFSLMAASLRATESHRSGFAQERPLWLIEHRKSGHDDCAAQPMDCCADRWQTLRRD</sequence>
<reference evidence="1" key="1">
    <citation type="journal article" date="2023" name="Science">
        <title>Genome structures resolve the early diversification of teleost fishes.</title>
        <authorList>
            <person name="Parey E."/>
            <person name="Louis A."/>
            <person name="Montfort J."/>
            <person name="Bouchez O."/>
            <person name="Roques C."/>
            <person name="Iampietro C."/>
            <person name="Lluch J."/>
            <person name="Castinel A."/>
            <person name="Donnadieu C."/>
            <person name="Desvignes T."/>
            <person name="Floi Bucao C."/>
            <person name="Jouanno E."/>
            <person name="Wen M."/>
            <person name="Mejri S."/>
            <person name="Dirks R."/>
            <person name="Jansen H."/>
            <person name="Henkel C."/>
            <person name="Chen W.J."/>
            <person name="Zahm M."/>
            <person name="Cabau C."/>
            <person name="Klopp C."/>
            <person name="Thompson A.W."/>
            <person name="Robinson-Rechavi M."/>
            <person name="Braasch I."/>
            <person name="Lecointre G."/>
            <person name="Bobe J."/>
            <person name="Postlethwait J.H."/>
            <person name="Berthelot C."/>
            <person name="Roest Crollius H."/>
            <person name="Guiguen Y."/>
        </authorList>
    </citation>
    <scope>NUCLEOTIDE SEQUENCE</scope>
    <source>
        <strain evidence="1">NC1722</strain>
    </source>
</reference>
<organism evidence="1 2">
    <name type="scientific">Aldrovandia affinis</name>
    <dbReference type="NCBI Taxonomy" id="143900"/>
    <lineage>
        <taxon>Eukaryota</taxon>
        <taxon>Metazoa</taxon>
        <taxon>Chordata</taxon>
        <taxon>Craniata</taxon>
        <taxon>Vertebrata</taxon>
        <taxon>Euteleostomi</taxon>
        <taxon>Actinopterygii</taxon>
        <taxon>Neopterygii</taxon>
        <taxon>Teleostei</taxon>
        <taxon>Notacanthiformes</taxon>
        <taxon>Halosauridae</taxon>
        <taxon>Aldrovandia</taxon>
    </lineage>
</organism>
<name>A0AAD7TCL0_9TELE</name>
<dbReference type="Proteomes" id="UP001221898">
    <property type="component" value="Unassembled WGS sequence"/>
</dbReference>
<keyword evidence="2" id="KW-1185">Reference proteome</keyword>
<dbReference type="AlphaFoldDB" id="A0AAD7TCL0"/>
<evidence type="ECO:0000313" key="1">
    <source>
        <dbReference type="EMBL" id="KAJ8418441.1"/>
    </source>
</evidence>
<dbReference type="EMBL" id="JAINUG010000002">
    <property type="protein sequence ID" value="KAJ8418441.1"/>
    <property type="molecule type" value="Genomic_DNA"/>
</dbReference>
<proteinExistence type="predicted"/>
<protein>
    <submittedName>
        <fullName evidence="1">Uncharacterized protein</fullName>
    </submittedName>
</protein>
<evidence type="ECO:0000313" key="2">
    <source>
        <dbReference type="Proteomes" id="UP001221898"/>
    </source>
</evidence>
<accession>A0AAD7TCL0</accession>
<comment type="caution">
    <text evidence="1">The sequence shown here is derived from an EMBL/GenBank/DDBJ whole genome shotgun (WGS) entry which is preliminary data.</text>
</comment>
<gene>
    <name evidence="1" type="ORF">AAFF_G00141500</name>
</gene>